<dbReference type="PANTHER" id="PTHR30627:SF1">
    <property type="entry name" value="PEPTIDOGLYCAN D,D-TRANSPEPTIDASE FTSI"/>
    <property type="match status" value="1"/>
</dbReference>
<dbReference type="InterPro" id="IPR036138">
    <property type="entry name" value="PBP_dimer_sf"/>
</dbReference>
<evidence type="ECO:0000256" key="1">
    <source>
        <dbReference type="ARBA" id="ARBA00004370"/>
    </source>
</evidence>
<dbReference type="InterPro" id="IPR050515">
    <property type="entry name" value="Beta-lactam/transpept"/>
</dbReference>
<dbReference type="RefSeq" id="WP_146957593.1">
    <property type="nucleotide sequence ID" value="NZ_CP042467.1"/>
</dbReference>
<dbReference type="Gene3D" id="1.10.150.770">
    <property type="match status" value="1"/>
</dbReference>
<keyword evidence="3" id="KW-1133">Transmembrane helix</keyword>
<dbReference type="EMBL" id="CP042467">
    <property type="protein sequence ID" value="QED26282.1"/>
    <property type="molecule type" value="Genomic_DNA"/>
</dbReference>
<gene>
    <name evidence="5" type="ORF">FRD01_03220</name>
</gene>
<name>A0A5B8XKF7_9DELT</name>
<dbReference type="AlphaFoldDB" id="A0A5B8XKF7"/>
<dbReference type="KEGG" id="bbae:FRD01_03220"/>
<dbReference type="GO" id="GO:0008658">
    <property type="term" value="F:penicillin binding"/>
    <property type="evidence" value="ECO:0007669"/>
    <property type="project" value="InterPro"/>
</dbReference>
<dbReference type="PANTHER" id="PTHR30627">
    <property type="entry name" value="PEPTIDOGLYCAN D,D-TRANSPEPTIDASE"/>
    <property type="match status" value="1"/>
</dbReference>
<dbReference type="CDD" id="cd06575">
    <property type="entry name" value="PASTA_Pbp2x-like_2"/>
    <property type="match status" value="1"/>
</dbReference>
<dbReference type="SUPFAM" id="SSF56601">
    <property type="entry name" value="beta-lactamase/transpeptidase-like"/>
    <property type="match status" value="1"/>
</dbReference>
<accession>A0A5B8XKF7</accession>
<dbReference type="InterPro" id="IPR001460">
    <property type="entry name" value="PCN-bd_Tpept"/>
</dbReference>
<dbReference type="InterPro" id="IPR005311">
    <property type="entry name" value="PBP_dimer"/>
</dbReference>
<dbReference type="OrthoDB" id="9789078at2"/>
<dbReference type="GO" id="GO:0005886">
    <property type="term" value="C:plasma membrane"/>
    <property type="evidence" value="ECO:0007669"/>
    <property type="project" value="TreeGrafter"/>
</dbReference>
<feature type="domain" description="PASTA" evidence="4">
    <location>
        <begin position="598"/>
        <end position="657"/>
    </location>
</feature>
<keyword evidence="6" id="KW-1185">Reference proteome</keyword>
<dbReference type="SUPFAM" id="SSF56519">
    <property type="entry name" value="Penicillin binding protein dimerisation domain"/>
    <property type="match status" value="1"/>
</dbReference>
<evidence type="ECO:0000313" key="6">
    <source>
        <dbReference type="Proteomes" id="UP000321595"/>
    </source>
</evidence>
<dbReference type="Gene3D" id="3.90.1310.10">
    <property type="entry name" value="Penicillin-binding protein 2a (Domain 2)"/>
    <property type="match status" value="1"/>
</dbReference>
<evidence type="ECO:0000313" key="5">
    <source>
        <dbReference type="EMBL" id="QED26282.1"/>
    </source>
</evidence>
<dbReference type="Proteomes" id="UP000321595">
    <property type="component" value="Chromosome"/>
</dbReference>
<dbReference type="SUPFAM" id="SSF54184">
    <property type="entry name" value="Penicillin-binding protein 2x (pbp-2x), c-terminal domain"/>
    <property type="match status" value="1"/>
</dbReference>
<reference evidence="5 6" key="1">
    <citation type="submission" date="2019-08" db="EMBL/GenBank/DDBJ databases">
        <authorList>
            <person name="Liang Q."/>
        </authorList>
    </citation>
    <scope>NUCLEOTIDE SEQUENCE [LARGE SCALE GENOMIC DNA]</scope>
    <source>
        <strain evidence="5 6">V1718</strain>
    </source>
</reference>
<feature type="transmembrane region" description="Helical" evidence="3">
    <location>
        <begin position="12"/>
        <end position="35"/>
    </location>
</feature>
<protein>
    <submittedName>
        <fullName evidence="5">PASTA domain-containing protein</fullName>
    </submittedName>
</protein>
<organism evidence="5 6">
    <name type="scientific">Microvenator marinus</name>
    <dbReference type="NCBI Taxonomy" id="2600177"/>
    <lineage>
        <taxon>Bacteria</taxon>
        <taxon>Deltaproteobacteria</taxon>
        <taxon>Bradymonadales</taxon>
        <taxon>Microvenatoraceae</taxon>
        <taxon>Microvenator</taxon>
    </lineage>
</organism>
<sequence>MSDKDERREFWIRMRMGAIAAFITLMLCAVIVRVYHLQVVQGAELAEKAVGQHMREIKLKARRGSILDRNRVELAVSVEAPSVFVRPREIKDKESVIRVLSEALELSPETVRKRVDSKSSFVWVKRQATPEAAAKIAEAELSGVGFTPESKRFYPLKERAGQLLGFVGIDSNGLEGIEQKFDTLLAGGDYFLKGYKDARGKTMLTVSTPEFREFEGKSVVLTIDERLQRVAEEAIREQAEAYQAKAAYAVVVDPKTGEVLAMANWPSFDPNRFREAKAADWRLRNVTDTFEPGSTFKPLVVAAALQEKSIRLNSTFDCENGRIRIGRYTIRDSHPEGILSVGEIVQESSNICSYKIAQTLGREKFYEYIKAFGFGRHTGLGMRGEQPGLVWPPDRWAEVSFANIAFGQGLTSTPLQMAMGIAAIANGGNLMKPQLIKEVVDKDGTVVKGFEPTLLRQVVSKDVAKQVAWTMTRVTKFGTGKRAQLEHFHVGGKTGTAQKVNPETRRYDPNMWIASFVGFAPAEDPEFVVLVMVDEPQKMHYGGVVAGPAFKKIMSEALTIRGVRPPPEDKLFTFDDEELEETEPLIELETESLPPIVLPQGDGFPDFRGLTLREALDKSRKMGILPGVEGWGKVVAQTPEAGSPIEEDFELSLVLSPASRQSLMAEEPSSGNLE</sequence>
<dbReference type="Gene3D" id="3.30.450.330">
    <property type="match status" value="1"/>
</dbReference>
<dbReference type="Pfam" id="PF00905">
    <property type="entry name" value="Transpeptidase"/>
    <property type="match status" value="1"/>
</dbReference>
<dbReference type="Pfam" id="PF03717">
    <property type="entry name" value="PBP_dimer"/>
    <property type="match status" value="1"/>
</dbReference>
<dbReference type="InterPro" id="IPR012338">
    <property type="entry name" value="Beta-lactam/transpept-like"/>
</dbReference>
<dbReference type="Gene3D" id="3.40.710.10">
    <property type="entry name" value="DD-peptidase/beta-lactamase superfamily"/>
    <property type="match status" value="1"/>
</dbReference>
<dbReference type="Pfam" id="PF03793">
    <property type="entry name" value="PASTA"/>
    <property type="match status" value="1"/>
</dbReference>
<comment type="subcellular location">
    <subcellularLocation>
        <location evidence="1">Membrane</location>
    </subcellularLocation>
</comment>
<dbReference type="GO" id="GO:0071555">
    <property type="term" value="P:cell wall organization"/>
    <property type="evidence" value="ECO:0007669"/>
    <property type="project" value="TreeGrafter"/>
</dbReference>
<evidence type="ECO:0000259" key="4">
    <source>
        <dbReference type="PROSITE" id="PS51178"/>
    </source>
</evidence>
<dbReference type="InterPro" id="IPR005543">
    <property type="entry name" value="PASTA_dom"/>
</dbReference>
<proteinExistence type="predicted"/>
<dbReference type="PROSITE" id="PS51178">
    <property type="entry name" value="PASTA"/>
    <property type="match status" value="1"/>
</dbReference>
<keyword evidence="3" id="KW-0812">Transmembrane</keyword>
<evidence type="ECO:0000256" key="3">
    <source>
        <dbReference type="SAM" id="Phobius"/>
    </source>
</evidence>
<keyword evidence="2 3" id="KW-0472">Membrane</keyword>
<evidence type="ECO:0000256" key="2">
    <source>
        <dbReference type="ARBA" id="ARBA00023136"/>
    </source>
</evidence>